<dbReference type="InterPro" id="IPR019734">
    <property type="entry name" value="TPR_rpt"/>
</dbReference>
<dbReference type="Gene3D" id="3.30.70.270">
    <property type="match status" value="1"/>
</dbReference>
<dbReference type="EMBL" id="RAQO01000006">
    <property type="protein sequence ID" value="RKF17759.1"/>
    <property type="molecule type" value="Genomic_DNA"/>
</dbReference>
<dbReference type="InterPro" id="IPR029787">
    <property type="entry name" value="Nucleotide_cyclase"/>
</dbReference>
<gene>
    <name evidence="4" type="ORF">DBZ36_10870</name>
</gene>
<dbReference type="Proteomes" id="UP000286482">
    <property type="component" value="Unassembled WGS sequence"/>
</dbReference>
<feature type="repeat" description="TPR" evidence="1">
    <location>
        <begin position="75"/>
        <end position="108"/>
    </location>
</feature>
<comment type="caution">
    <text evidence="4">The sequence shown here is derived from an EMBL/GenBank/DDBJ whole genome shotgun (WGS) entry which is preliminary data.</text>
</comment>
<dbReference type="InterPro" id="IPR000160">
    <property type="entry name" value="GGDEF_dom"/>
</dbReference>
<dbReference type="PROSITE" id="PS50005">
    <property type="entry name" value="TPR"/>
    <property type="match status" value="1"/>
</dbReference>
<organism evidence="4 5">
    <name type="scientific">Alginatibacterium sediminis</name>
    <dbReference type="NCBI Taxonomy" id="2164068"/>
    <lineage>
        <taxon>Bacteria</taxon>
        <taxon>Pseudomonadati</taxon>
        <taxon>Pseudomonadota</taxon>
        <taxon>Gammaproteobacteria</taxon>
        <taxon>Alteromonadales</taxon>
        <taxon>Alteromonadaceae</taxon>
        <taxon>Alginatibacterium</taxon>
    </lineage>
</organism>
<protein>
    <submittedName>
        <fullName evidence="4">Diguanylate cyclase</fullName>
    </submittedName>
</protein>
<reference evidence="4 5" key="1">
    <citation type="submission" date="2018-09" db="EMBL/GenBank/DDBJ databases">
        <authorList>
            <person name="Wang Z."/>
        </authorList>
    </citation>
    <scope>NUCLEOTIDE SEQUENCE [LARGE SCALE GENOMIC DNA]</scope>
    <source>
        <strain evidence="4 5">ALS 81</strain>
    </source>
</reference>
<dbReference type="PANTHER" id="PTHR46663">
    <property type="entry name" value="DIGUANYLATE CYCLASE DGCT-RELATED"/>
    <property type="match status" value="1"/>
</dbReference>
<feature type="coiled-coil region" evidence="2">
    <location>
        <begin position="313"/>
        <end position="347"/>
    </location>
</feature>
<evidence type="ECO:0000313" key="5">
    <source>
        <dbReference type="Proteomes" id="UP000286482"/>
    </source>
</evidence>
<dbReference type="InterPro" id="IPR011990">
    <property type="entry name" value="TPR-like_helical_dom_sf"/>
</dbReference>
<sequence>MLNESWDVMQTSPESSRLIIEDLLASDGLSIGKQAECNLHLGWCEMYSARPKDASNFFLQCIDLYHGLDNLSLLIKAYNGLGSSYAEVSLFQSAITAFNEALSHCKTEGFQKQSVPVYLNILLIYTELENLGSSKETLKELDRLITHYGADEDNLSIYQSLTADVYLLEGKFSAALEHYTKSLEYARHANSDFASCTALIGLSRLNRLSGKYQLAQQELDEIVRNFKADSVGSHYHYAAFEQGLLHLANNNVSAAIDTFERSLGDSGAVQQLVPLIRIQQELSDCYSQIGEYKLALDNILLVNKAKESMSGAEAQQQLLLHHAQEKVSRLEREAQSERKMRLKLETLHRGLLMIEKIGRQLASSLDLPEIVSRFYQSMKDAVEVDAVAIGLYDVNQDCLDFEHAIEFDEKMERFQIPLNEKTSLNVKCFKTQKVMLVDSTDFVNTVMQGDAKVKMKSGIYMPLSIADERLGVLTLQSSHEGVFQQENVISILNSISDYLSIAIRNGISHAQLLELRDSLQQEKDEIELAKTEIEYLALHDGLTQLPNRRMLLDCVKARIYEARLRSENFYLLYLDLNRFKPVNDLYGHSMGDKLLISFAERVRKFLRSADLLSRIGGDEFVILLSGHSPRDEIDQLISRLQLEIERPFLLESKTIAVSASIGLSCYPEDGESFDSLLHVADLDMYQGKARRKAD</sequence>
<name>A0A420EAN4_9ALTE</name>
<dbReference type="Pfam" id="PF13185">
    <property type="entry name" value="GAF_2"/>
    <property type="match status" value="1"/>
</dbReference>
<dbReference type="PROSITE" id="PS50887">
    <property type="entry name" value="GGDEF"/>
    <property type="match status" value="1"/>
</dbReference>
<dbReference type="AlphaFoldDB" id="A0A420EAN4"/>
<evidence type="ECO:0000259" key="3">
    <source>
        <dbReference type="PROSITE" id="PS50887"/>
    </source>
</evidence>
<dbReference type="InterPro" id="IPR029016">
    <property type="entry name" value="GAF-like_dom_sf"/>
</dbReference>
<dbReference type="SUPFAM" id="SSF48452">
    <property type="entry name" value="TPR-like"/>
    <property type="match status" value="2"/>
</dbReference>
<dbReference type="SMART" id="SM00028">
    <property type="entry name" value="TPR"/>
    <property type="match status" value="3"/>
</dbReference>
<dbReference type="Pfam" id="PF00990">
    <property type="entry name" value="GGDEF"/>
    <property type="match status" value="1"/>
</dbReference>
<dbReference type="InterPro" id="IPR052163">
    <property type="entry name" value="DGC-Regulatory_Protein"/>
</dbReference>
<dbReference type="InterPro" id="IPR043128">
    <property type="entry name" value="Rev_trsase/Diguanyl_cyclase"/>
</dbReference>
<dbReference type="SMART" id="SM00267">
    <property type="entry name" value="GGDEF"/>
    <property type="match status" value="1"/>
</dbReference>
<keyword evidence="1" id="KW-0802">TPR repeat</keyword>
<dbReference type="Gene3D" id="1.25.40.10">
    <property type="entry name" value="Tetratricopeptide repeat domain"/>
    <property type="match status" value="1"/>
</dbReference>
<proteinExistence type="predicted"/>
<dbReference type="SUPFAM" id="SSF55781">
    <property type="entry name" value="GAF domain-like"/>
    <property type="match status" value="1"/>
</dbReference>
<evidence type="ECO:0000313" key="4">
    <source>
        <dbReference type="EMBL" id="RKF17759.1"/>
    </source>
</evidence>
<keyword evidence="2" id="KW-0175">Coiled coil</keyword>
<dbReference type="CDD" id="cd01949">
    <property type="entry name" value="GGDEF"/>
    <property type="match status" value="1"/>
</dbReference>
<dbReference type="PANTHER" id="PTHR46663:SF2">
    <property type="entry name" value="GGDEF DOMAIN-CONTAINING PROTEIN"/>
    <property type="match status" value="1"/>
</dbReference>
<dbReference type="NCBIfam" id="TIGR00254">
    <property type="entry name" value="GGDEF"/>
    <property type="match status" value="1"/>
</dbReference>
<dbReference type="SMART" id="SM00065">
    <property type="entry name" value="GAF"/>
    <property type="match status" value="1"/>
</dbReference>
<accession>A0A420EAN4</accession>
<dbReference type="InterPro" id="IPR003018">
    <property type="entry name" value="GAF"/>
</dbReference>
<feature type="domain" description="GGDEF" evidence="3">
    <location>
        <begin position="567"/>
        <end position="694"/>
    </location>
</feature>
<dbReference type="Gene3D" id="3.30.450.40">
    <property type="match status" value="1"/>
</dbReference>
<evidence type="ECO:0000256" key="1">
    <source>
        <dbReference type="PROSITE-ProRule" id="PRU00339"/>
    </source>
</evidence>
<dbReference type="SUPFAM" id="SSF55073">
    <property type="entry name" value="Nucleotide cyclase"/>
    <property type="match status" value="1"/>
</dbReference>
<evidence type="ECO:0000256" key="2">
    <source>
        <dbReference type="SAM" id="Coils"/>
    </source>
</evidence>
<keyword evidence="5" id="KW-1185">Reference proteome</keyword>